<feature type="domain" description="Peptidase M13 C-terminal" evidence="2">
    <location>
        <begin position="64"/>
        <end position="267"/>
    </location>
</feature>
<dbReference type="SUPFAM" id="SSF55486">
    <property type="entry name" value="Metalloproteases ('zincins'), catalytic domain"/>
    <property type="match status" value="1"/>
</dbReference>
<name>A0A8X6YES9_9ARAC</name>
<evidence type="ECO:0000313" key="3">
    <source>
        <dbReference type="EMBL" id="GFY69358.1"/>
    </source>
</evidence>
<dbReference type="EMBL" id="BMAV01017571">
    <property type="protein sequence ID" value="GFY69358.1"/>
    <property type="molecule type" value="Genomic_DNA"/>
</dbReference>
<comment type="caution">
    <text evidence="3">The sequence shown here is derived from an EMBL/GenBank/DDBJ whole genome shotgun (WGS) entry which is preliminary data.</text>
</comment>
<organism evidence="3 4">
    <name type="scientific">Trichonephila inaurata madagascariensis</name>
    <dbReference type="NCBI Taxonomy" id="2747483"/>
    <lineage>
        <taxon>Eukaryota</taxon>
        <taxon>Metazoa</taxon>
        <taxon>Ecdysozoa</taxon>
        <taxon>Arthropoda</taxon>
        <taxon>Chelicerata</taxon>
        <taxon>Arachnida</taxon>
        <taxon>Araneae</taxon>
        <taxon>Araneomorphae</taxon>
        <taxon>Entelegynae</taxon>
        <taxon>Araneoidea</taxon>
        <taxon>Nephilidae</taxon>
        <taxon>Trichonephila</taxon>
        <taxon>Trichonephila inaurata</taxon>
    </lineage>
</organism>
<evidence type="ECO:0000259" key="2">
    <source>
        <dbReference type="Pfam" id="PF01431"/>
    </source>
</evidence>
<dbReference type="GO" id="GO:0005886">
    <property type="term" value="C:plasma membrane"/>
    <property type="evidence" value="ECO:0007669"/>
    <property type="project" value="TreeGrafter"/>
</dbReference>
<dbReference type="Pfam" id="PF01431">
    <property type="entry name" value="Peptidase_M13"/>
    <property type="match status" value="1"/>
</dbReference>
<keyword evidence="4" id="KW-1185">Reference proteome</keyword>
<dbReference type="OrthoDB" id="6425975at2759"/>
<dbReference type="GO" id="GO:0016485">
    <property type="term" value="P:protein processing"/>
    <property type="evidence" value="ECO:0007669"/>
    <property type="project" value="TreeGrafter"/>
</dbReference>
<protein>
    <submittedName>
        <fullName evidence="3">Endothelin-converting enzyme homolog</fullName>
    </submittedName>
</protein>
<dbReference type="PANTHER" id="PTHR11733">
    <property type="entry name" value="ZINC METALLOPROTEASE FAMILY M13 NEPRILYSIN-RELATED"/>
    <property type="match status" value="1"/>
</dbReference>
<dbReference type="PANTHER" id="PTHR11733:SF167">
    <property type="entry name" value="FI17812P1-RELATED"/>
    <property type="match status" value="1"/>
</dbReference>
<dbReference type="InterPro" id="IPR018497">
    <property type="entry name" value="Peptidase_M13_C"/>
</dbReference>
<dbReference type="PRINTS" id="PR00786">
    <property type="entry name" value="NEPRILYSIN"/>
</dbReference>
<dbReference type="Proteomes" id="UP000886998">
    <property type="component" value="Unassembled WGS sequence"/>
</dbReference>
<reference evidence="3" key="1">
    <citation type="submission" date="2020-08" db="EMBL/GenBank/DDBJ databases">
        <title>Multicomponent nature underlies the extraordinary mechanical properties of spider dragline silk.</title>
        <authorList>
            <person name="Kono N."/>
            <person name="Nakamura H."/>
            <person name="Mori M."/>
            <person name="Yoshida Y."/>
            <person name="Ohtoshi R."/>
            <person name="Malay A.D."/>
            <person name="Moran D.A.P."/>
            <person name="Tomita M."/>
            <person name="Numata K."/>
            <person name="Arakawa K."/>
        </authorList>
    </citation>
    <scope>NUCLEOTIDE SEQUENCE</scope>
</reference>
<evidence type="ECO:0000313" key="4">
    <source>
        <dbReference type="Proteomes" id="UP000886998"/>
    </source>
</evidence>
<dbReference type="Gene3D" id="3.40.390.10">
    <property type="entry name" value="Collagenase (Catalytic Domain)"/>
    <property type="match status" value="1"/>
</dbReference>
<sequence>MVGFPEYIMYPDQLDEAYEGIDFNETDYFQNVMNALHNERVKNMKKLDIPTNRTEWIYAPTTVNAYYSPPSNQIVLTAAILQPPFYDASFPKSINFGSIGVFIGHELTHAFDDTGSLYDKYGNLHQWWKDSTIKNFQEQAQCFVDQYSKYEVQDMKVNGHLTLGENIADNGGLKASFNAYQNWIARNHAEQPLPALPFTSNQLFFVAFAQTWCKISTPEMERFTILTDNHSPDKYRVIGTLSNSKDFAKEFKCHLKSTMNPQKKCEIW</sequence>
<gene>
    <name evidence="3" type="ORF">TNIN_337011</name>
</gene>
<comment type="similarity">
    <text evidence="1">Belongs to the peptidase M13 family.</text>
</comment>
<dbReference type="InterPro" id="IPR024079">
    <property type="entry name" value="MetalloPept_cat_dom_sf"/>
</dbReference>
<proteinExistence type="inferred from homology"/>
<evidence type="ECO:0000256" key="1">
    <source>
        <dbReference type="ARBA" id="ARBA00007357"/>
    </source>
</evidence>
<dbReference type="PROSITE" id="PS51885">
    <property type="entry name" value="NEPRILYSIN"/>
    <property type="match status" value="1"/>
</dbReference>
<dbReference type="GO" id="GO:0004222">
    <property type="term" value="F:metalloendopeptidase activity"/>
    <property type="evidence" value="ECO:0007669"/>
    <property type="project" value="InterPro"/>
</dbReference>
<dbReference type="InterPro" id="IPR000718">
    <property type="entry name" value="Peptidase_M13"/>
</dbReference>
<dbReference type="AlphaFoldDB" id="A0A8X6YES9"/>
<dbReference type="CDD" id="cd08662">
    <property type="entry name" value="M13"/>
    <property type="match status" value="1"/>
</dbReference>
<accession>A0A8X6YES9</accession>